<feature type="transmembrane region" description="Helical" evidence="1">
    <location>
        <begin position="131"/>
        <end position="152"/>
    </location>
</feature>
<dbReference type="InterPro" id="IPR000326">
    <property type="entry name" value="PAP2/HPO"/>
</dbReference>
<proteinExistence type="predicted"/>
<gene>
    <name evidence="3" type="ORF">AK812_SmicGene25831</name>
</gene>
<name>A0A1Q9DAV6_SYMMI</name>
<evidence type="ECO:0000256" key="1">
    <source>
        <dbReference type="SAM" id="Phobius"/>
    </source>
</evidence>
<keyword evidence="1" id="KW-1133">Transmembrane helix</keyword>
<dbReference type="Proteomes" id="UP000186817">
    <property type="component" value="Unassembled WGS sequence"/>
</dbReference>
<feature type="domain" description="Phosphatidic acid phosphatase type 2/haloperoxidase" evidence="2">
    <location>
        <begin position="133"/>
        <end position="239"/>
    </location>
</feature>
<evidence type="ECO:0000313" key="4">
    <source>
        <dbReference type="Proteomes" id="UP000186817"/>
    </source>
</evidence>
<evidence type="ECO:0000259" key="2">
    <source>
        <dbReference type="Pfam" id="PF01569"/>
    </source>
</evidence>
<reference evidence="3 4" key="1">
    <citation type="submission" date="2016-02" db="EMBL/GenBank/DDBJ databases">
        <title>Genome analysis of coral dinoflagellate symbionts highlights evolutionary adaptations to a symbiotic lifestyle.</title>
        <authorList>
            <person name="Aranda M."/>
            <person name="Li Y."/>
            <person name="Liew Y.J."/>
            <person name="Baumgarten S."/>
            <person name="Simakov O."/>
            <person name="Wilson M."/>
            <person name="Piel J."/>
            <person name="Ashoor H."/>
            <person name="Bougouffa S."/>
            <person name="Bajic V.B."/>
            <person name="Ryu T."/>
            <person name="Ravasi T."/>
            <person name="Bayer T."/>
            <person name="Micklem G."/>
            <person name="Kim H."/>
            <person name="Bhak J."/>
            <person name="Lajeunesse T.C."/>
            <person name="Voolstra C.R."/>
        </authorList>
    </citation>
    <scope>NUCLEOTIDE SEQUENCE [LARGE SCALE GENOMIC DNA]</scope>
    <source>
        <strain evidence="3 4">CCMP2467</strain>
    </source>
</reference>
<dbReference type="OrthoDB" id="439091at2759"/>
<sequence length="277" mass="30403">MAEWSRFPSSHGKFAFSEGLKRALSAALPYKHGVAALRILADAKGPLKNRIQDLCDDLSWAVMALRRSSPSGDIESQPEKEDFFAVGQVTVRLPLDWRPLPLLALLLSFIPWGLPLLLLVDALLQKRVSSAFILTAVIVTSLLSEFILKPLIGEPRPSTSACRTDDGKLLPGMPSGHVMICQSLLTFYMLEAVRHHLLSAVIVSLLLMPAMPWARWYNGDHSAKQVALTFIMATVIGLIDYVAFLLFFVDSWASETEKVLLAEVASLPSPSGGRTLP</sequence>
<dbReference type="InterPro" id="IPR036938">
    <property type="entry name" value="PAP2/HPO_sf"/>
</dbReference>
<organism evidence="3 4">
    <name type="scientific">Symbiodinium microadriaticum</name>
    <name type="common">Dinoflagellate</name>
    <name type="synonym">Zooxanthella microadriatica</name>
    <dbReference type="NCBI Taxonomy" id="2951"/>
    <lineage>
        <taxon>Eukaryota</taxon>
        <taxon>Sar</taxon>
        <taxon>Alveolata</taxon>
        <taxon>Dinophyceae</taxon>
        <taxon>Suessiales</taxon>
        <taxon>Symbiodiniaceae</taxon>
        <taxon>Symbiodinium</taxon>
    </lineage>
</organism>
<keyword evidence="1" id="KW-0472">Membrane</keyword>
<comment type="caution">
    <text evidence="3">The sequence shown here is derived from an EMBL/GenBank/DDBJ whole genome shotgun (WGS) entry which is preliminary data.</text>
</comment>
<dbReference type="OMA" id="MPWARWY"/>
<protein>
    <recommendedName>
        <fullName evidence="2">Phosphatidic acid phosphatase type 2/haloperoxidase domain-containing protein</fullName>
    </recommendedName>
</protein>
<feature type="transmembrane region" description="Helical" evidence="1">
    <location>
        <begin position="226"/>
        <end position="249"/>
    </location>
</feature>
<evidence type="ECO:0000313" key="3">
    <source>
        <dbReference type="EMBL" id="OLP92342.1"/>
    </source>
</evidence>
<feature type="transmembrane region" description="Helical" evidence="1">
    <location>
        <begin position="102"/>
        <end position="124"/>
    </location>
</feature>
<keyword evidence="4" id="KW-1185">Reference proteome</keyword>
<feature type="transmembrane region" description="Helical" evidence="1">
    <location>
        <begin position="172"/>
        <end position="190"/>
    </location>
</feature>
<dbReference type="SUPFAM" id="SSF48317">
    <property type="entry name" value="Acid phosphatase/Vanadium-dependent haloperoxidase"/>
    <property type="match status" value="1"/>
</dbReference>
<dbReference type="AlphaFoldDB" id="A0A1Q9DAV6"/>
<dbReference type="Pfam" id="PF01569">
    <property type="entry name" value="PAP2"/>
    <property type="match status" value="1"/>
</dbReference>
<accession>A0A1Q9DAV6</accession>
<feature type="transmembrane region" description="Helical" evidence="1">
    <location>
        <begin position="197"/>
        <end position="214"/>
    </location>
</feature>
<keyword evidence="1" id="KW-0812">Transmembrane</keyword>
<dbReference type="EMBL" id="LSRX01000625">
    <property type="protein sequence ID" value="OLP92342.1"/>
    <property type="molecule type" value="Genomic_DNA"/>
</dbReference>